<protein>
    <submittedName>
        <fullName evidence="1">Putative major head protein from prophage</fullName>
    </submittedName>
</protein>
<name>A0A376MUD8_ECOLX</name>
<dbReference type="EMBL" id="UGAW01000001">
    <property type="protein sequence ID" value="STG54023.1"/>
    <property type="molecule type" value="Genomic_DNA"/>
</dbReference>
<dbReference type="Proteomes" id="UP000254817">
    <property type="component" value="Unassembled WGS sequence"/>
</dbReference>
<sequence>MLKMCKKKLNALFTSLFFTRSVMFESRDIILDTIDDPNIPIAAFCSPMVGSKVSRDEGYESKTIRPGYMNRKAALIQIS</sequence>
<gene>
    <name evidence="1" type="ORF">NCTC11112_04592</name>
</gene>
<dbReference type="Gene3D" id="3.15.30.10">
    <property type="entry name" value="putative capsid protein of prophage domain like"/>
    <property type="match status" value="1"/>
</dbReference>
<proteinExistence type="predicted"/>
<evidence type="ECO:0000313" key="1">
    <source>
        <dbReference type="EMBL" id="STG54023.1"/>
    </source>
</evidence>
<dbReference type="AlphaFoldDB" id="A0A376MUD8"/>
<reference evidence="1 2" key="1">
    <citation type="submission" date="2018-06" db="EMBL/GenBank/DDBJ databases">
        <authorList>
            <consortium name="Pathogen Informatics"/>
            <person name="Doyle S."/>
        </authorList>
    </citation>
    <scope>NUCLEOTIDE SEQUENCE [LARGE SCALE GENOMIC DNA]</scope>
    <source>
        <strain evidence="1 2">NCTC11112</strain>
    </source>
</reference>
<accession>A0A376MUD8</accession>
<evidence type="ECO:0000313" key="2">
    <source>
        <dbReference type="Proteomes" id="UP000254817"/>
    </source>
</evidence>
<organism evidence="1 2">
    <name type="scientific">Escherichia coli</name>
    <dbReference type="NCBI Taxonomy" id="562"/>
    <lineage>
        <taxon>Bacteria</taxon>
        <taxon>Pseudomonadati</taxon>
        <taxon>Pseudomonadota</taxon>
        <taxon>Gammaproteobacteria</taxon>
        <taxon>Enterobacterales</taxon>
        <taxon>Enterobacteriaceae</taxon>
        <taxon>Escherichia</taxon>
    </lineage>
</organism>